<proteinExistence type="predicted"/>
<evidence type="ECO:0000313" key="2">
    <source>
        <dbReference type="EMBL" id="KAG7575231.1"/>
    </source>
</evidence>
<gene>
    <name evidence="2" type="ORF">ISN44_As09g033440</name>
</gene>
<protein>
    <submittedName>
        <fullName evidence="2">Uncharacterized protein</fullName>
    </submittedName>
</protein>
<keyword evidence="3" id="KW-1185">Reference proteome</keyword>
<feature type="compositionally biased region" description="Basic and acidic residues" evidence="1">
    <location>
        <begin position="65"/>
        <end position="105"/>
    </location>
</feature>
<sequence>MSGKGGGPGIGIDLGTTNSCVGEIIPNDQDAKKQKDDEEAKQLLVDMIVNETIRNTNFMQNLRKTKVDTVWDENRKQEKEELKKKRDEMKKKREEQQKNKQDKAMGKKKKK</sequence>
<feature type="region of interest" description="Disordered" evidence="1">
    <location>
        <begin position="1"/>
        <end position="38"/>
    </location>
</feature>
<evidence type="ECO:0000256" key="1">
    <source>
        <dbReference type="SAM" id="MobiDB-lite"/>
    </source>
</evidence>
<accession>A0A8T2AP66</accession>
<feature type="compositionally biased region" description="Gly residues" evidence="1">
    <location>
        <begin position="1"/>
        <end position="12"/>
    </location>
</feature>
<evidence type="ECO:0000313" key="3">
    <source>
        <dbReference type="Proteomes" id="UP000694251"/>
    </source>
</evidence>
<feature type="region of interest" description="Disordered" evidence="1">
    <location>
        <begin position="62"/>
        <end position="111"/>
    </location>
</feature>
<comment type="caution">
    <text evidence="2">The sequence shown here is derived from an EMBL/GenBank/DDBJ whole genome shotgun (WGS) entry which is preliminary data.</text>
</comment>
<dbReference type="PROSITE" id="PS00297">
    <property type="entry name" value="HSP70_1"/>
    <property type="match status" value="1"/>
</dbReference>
<reference evidence="2 3" key="1">
    <citation type="submission" date="2020-12" db="EMBL/GenBank/DDBJ databases">
        <title>Concerted genomic and epigenomic changes stabilize Arabidopsis allopolyploids.</title>
        <authorList>
            <person name="Chen Z."/>
        </authorList>
    </citation>
    <scope>NUCLEOTIDE SEQUENCE [LARGE SCALE GENOMIC DNA]</scope>
    <source>
        <strain evidence="2">As9502</strain>
        <tissue evidence="2">Leaf</tissue>
    </source>
</reference>
<dbReference type="InterPro" id="IPR018181">
    <property type="entry name" value="Heat_shock_70_CS"/>
</dbReference>
<name>A0A8T2AP66_ARASU</name>
<dbReference type="OrthoDB" id="10466093at2759"/>
<feature type="compositionally biased region" description="Basic and acidic residues" evidence="1">
    <location>
        <begin position="29"/>
        <end position="38"/>
    </location>
</feature>
<dbReference type="Proteomes" id="UP000694251">
    <property type="component" value="Chromosome 9"/>
</dbReference>
<dbReference type="EMBL" id="JAEFBJ010000009">
    <property type="protein sequence ID" value="KAG7575231.1"/>
    <property type="molecule type" value="Genomic_DNA"/>
</dbReference>
<organism evidence="2 3">
    <name type="scientific">Arabidopsis suecica</name>
    <name type="common">Swedish thale-cress</name>
    <name type="synonym">Cardaminopsis suecica</name>
    <dbReference type="NCBI Taxonomy" id="45249"/>
    <lineage>
        <taxon>Eukaryota</taxon>
        <taxon>Viridiplantae</taxon>
        <taxon>Streptophyta</taxon>
        <taxon>Embryophyta</taxon>
        <taxon>Tracheophyta</taxon>
        <taxon>Spermatophyta</taxon>
        <taxon>Magnoliopsida</taxon>
        <taxon>eudicotyledons</taxon>
        <taxon>Gunneridae</taxon>
        <taxon>Pentapetalae</taxon>
        <taxon>rosids</taxon>
        <taxon>malvids</taxon>
        <taxon>Brassicales</taxon>
        <taxon>Brassicaceae</taxon>
        <taxon>Camelineae</taxon>
        <taxon>Arabidopsis</taxon>
    </lineage>
</organism>
<dbReference type="AlphaFoldDB" id="A0A8T2AP66"/>